<organism evidence="7 8">
    <name type="scientific">Frankliniella fusca</name>
    <dbReference type="NCBI Taxonomy" id="407009"/>
    <lineage>
        <taxon>Eukaryota</taxon>
        <taxon>Metazoa</taxon>
        <taxon>Ecdysozoa</taxon>
        <taxon>Arthropoda</taxon>
        <taxon>Hexapoda</taxon>
        <taxon>Insecta</taxon>
        <taxon>Pterygota</taxon>
        <taxon>Neoptera</taxon>
        <taxon>Paraneoptera</taxon>
        <taxon>Thysanoptera</taxon>
        <taxon>Terebrantia</taxon>
        <taxon>Thripoidea</taxon>
        <taxon>Thripidae</taxon>
        <taxon>Frankliniella</taxon>
    </lineage>
</organism>
<dbReference type="Pfam" id="PF00096">
    <property type="entry name" value="zf-C2H2"/>
    <property type="match status" value="3"/>
</dbReference>
<evidence type="ECO:0000256" key="3">
    <source>
        <dbReference type="ARBA" id="ARBA00022771"/>
    </source>
</evidence>
<keyword evidence="8" id="KW-1185">Reference proteome</keyword>
<dbReference type="GO" id="GO:0008270">
    <property type="term" value="F:zinc ion binding"/>
    <property type="evidence" value="ECO:0007669"/>
    <property type="project" value="UniProtKB-KW"/>
</dbReference>
<dbReference type="PANTHER" id="PTHR24403:SF67">
    <property type="entry name" value="FI01116P-RELATED"/>
    <property type="match status" value="1"/>
</dbReference>
<evidence type="ECO:0000256" key="1">
    <source>
        <dbReference type="ARBA" id="ARBA00022723"/>
    </source>
</evidence>
<dbReference type="FunFam" id="3.30.160.60:FF:000065">
    <property type="entry name" value="B-cell CLL/lymphoma 6, member B"/>
    <property type="match status" value="1"/>
</dbReference>
<keyword evidence="4" id="KW-0862">Zinc</keyword>
<reference evidence="7" key="2">
    <citation type="journal article" date="2023" name="BMC Genomics">
        <title>Pest status, molecular evolution, and epigenetic factors derived from the genome assembly of Frankliniella fusca, a thysanopteran phytovirus vector.</title>
        <authorList>
            <person name="Catto M.A."/>
            <person name="Labadie P.E."/>
            <person name="Jacobson A.L."/>
            <person name="Kennedy G.G."/>
            <person name="Srinivasan R."/>
            <person name="Hunt B.G."/>
        </authorList>
    </citation>
    <scope>NUCLEOTIDE SEQUENCE</scope>
    <source>
        <strain evidence="7">PL_HMW_Pooled</strain>
    </source>
</reference>
<keyword evidence="1" id="KW-0479">Metal-binding</keyword>
<dbReference type="EMBL" id="JAHWGI010000440">
    <property type="protein sequence ID" value="KAK3915458.1"/>
    <property type="molecule type" value="Genomic_DNA"/>
</dbReference>
<evidence type="ECO:0000256" key="2">
    <source>
        <dbReference type="ARBA" id="ARBA00022737"/>
    </source>
</evidence>
<dbReference type="InterPro" id="IPR050688">
    <property type="entry name" value="Zinc_finger/UBP_domain"/>
</dbReference>
<dbReference type="Gene3D" id="3.30.160.60">
    <property type="entry name" value="Classic Zinc Finger"/>
    <property type="match status" value="3"/>
</dbReference>
<dbReference type="PROSITE" id="PS50157">
    <property type="entry name" value="ZINC_FINGER_C2H2_2"/>
    <property type="match status" value="2"/>
</dbReference>
<accession>A0AAE1H6H1</accession>
<dbReference type="InterPro" id="IPR013087">
    <property type="entry name" value="Znf_C2H2_type"/>
</dbReference>
<evidence type="ECO:0000259" key="6">
    <source>
        <dbReference type="PROSITE" id="PS50157"/>
    </source>
</evidence>
<reference evidence="7" key="1">
    <citation type="submission" date="2021-07" db="EMBL/GenBank/DDBJ databases">
        <authorList>
            <person name="Catto M.A."/>
            <person name="Jacobson A."/>
            <person name="Kennedy G."/>
            <person name="Labadie P."/>
            <person name="Hunt B.G."/>
            <person name="Srinivasan R."/>
        </authorList>
    </citation>
    <scope>NUCLEOTIDE SEQUENCE</scope>
    <source>
        <strain evidence="7">PL_HMW_Pooled</strain>
        <tissue evidence="7">Head</tissue>
    </source>
</reference>
<dbReference type="AlphaFoldDB" id="A0AAE1H6H1"/>
<evidence type="ECO:0000256" key="5">
    <source>
        <dbReference type="PROSITE-ProRule" id="PRU00042"/>
    </source>
</evidence>
<protein>
    <submittedName>
        <fullName evidence="7">Longitudinals lacking protein, isoforms A/B/D/L</fullName>
    </submittedName>
</protein>
<feature type="domain" description="C2H2-type" evidence="6">
    <location>
        <begin position="5"/>
        <end position="32"/>
    </location>
</feature>
<feature type="domain" description="C2H2-type" evidence="6">
    <location>
        <begin position="78"/>
        <end position="105"/>
    </location>
</feature>
<evidence type="ECO:0000313" key="8">
    <source>
        <dbReference type="Proteomes" id="UP001219518"/>
    </source>
</evidence>
<dbReference type="PANTHER" id="PTHR24403">
    <property type="entry name" value="ZINC FINGER PROTEIN"/>
    <property type="match status" value="1"/>
</dbReference>
<name>A0AAE1H6H1_9NEOP</name>
<dbReference type="SUPFAM" id="SSF57667">
    <property type="entry name" value="beta-beta-alpha zinc fingers"/>
    <property type="match status" value="2"/>
</dbReference>
<evidence type="ECO:0000256" key="4">
    <source>
        <dbReference type="ARBA" id="ARBA00022833"/>
    </source>
</evidence>
<dbReference type="InterPro" id="IPR036236">
    <property type="entry name" value="Znf_C2H2_sf"/>
</dbReference>
<evidence type="ECO:0000313" key="7">
    <source>
        <dbReference type="EMBL" id="KAK3915458.1"/>
    </source>
</evidence>
<dbReference type="GO" id="GO:0045944">
    <property type="term" value="P:positive regulation of transcription by RNA polymerase II"/>
    <property type="evidence" value="ECO:0007669"/>
    <property type="project" value="TreeGrafter"/>
</dbReference>
<dbReference type="Proteomes" id="UP001219518">
    <property type="component" value="Unassembled WGS sequence"/>
</dbReference>
<sequence length="154" mass="17982">MFTPFHCKECGKQYRHKRSLASHQRFECGKSAQFQCPMCPQRATIHSTMTRVASVEIHWIPPVATEMAWDRPQANRRFKCERCGNTFANRSNLNKHLRYTCGQEPQFPCPVCPYRSKQKSHLLLHVANRHPGCDVAVLRTMPPRQWDIQKNLYG</sequence>
<proteinExistence type="predicted"/>
<dbReference type="SMART" id="SM00355">
    <property type="entry name" value="ZnF_C2H2"/>
    <property type="match status" value="3"/>
</dbReference>
<gene>
    <name evidence="7" type="ORF">KUF71_005765</name>
</gene>
<keyword evidence="2" id="KW-0677">Repeat</keyword>
<keyword evidence="3 5" id="KW-0863">Zinc-finger</keyword>
<comment type="caution">
    <text evidence="7">The sequence shown here is derived from an EMBL/GenBank/DDBJ whole genome shotgun (WGS) entry which is preliminary data.</text>
</comment>
<dbReference type="GO" id="GO:0005634">
    <property type="term" value="C:nucleus"/>
    <property type="evidence" value="ECO:0007669"/>
    <property type="project" value="TreeGrafter"/>
</dbReference>